<evidence type="ECO:0000313" key="10">
    <source>
        <dbReference type="Proteomes" id="UP000290189"/>
    </source>
</evidence>
<dbReference type="EMBL" id="CDSF01000079">
    <property type="protein sequence ID" value="CEO97380.1"/>
    <property type="molecule type" value="Genomic_DNA"/>
</dbReference>
<dbReference type="AlphaFoldDB" id="A0A0G4IQ94"/>
<dbReference type="EMBL" id="OVEO01000008">
    <property type="protein sequence ID" value="SPQ97691.1"/>
    <property type="molecule type" value="Genomic_DNA"/>
</dbReference>
<proteinExistence type="predicted"/>
<dbReference type="InterPro" id="IPR036236">
    <property type="entry name" value="Znf_C2H2_sf"/>
</dbReference>
<dbReference type="InterPro" id="IPR050688">
    <property type="entry name" value="Zinc_finger/UBP_domain"/>
</dbReference>
<keyword evidence="4" id="KW-0862">Zinc</keyword>
<sequence>MSEYCHSCDRRFVHYEALQAHLRNSSSHYYCNDCNRDFPHYRALEQHLQMSAAHRPRPTHHCPFNDWSGFSQNDLNGHLANEHNYCFGCQRAFGAPRSLQQHLLSEKHSPKTVKCPLCSSLFSSLSAVAGHVESGGCPRGKRFNRTAVSNAIRSWERSVGAQNTYTVPLLTYNDTVDDIDVRDCYNAYYNCFFCPLCDKETRTAGQLQAHLDSSAHAPNAYRCPACSGQFVSLSSLLKHLELSACRDKQGRHLHKLVSGMNRLTL</sequence>
<dbReference type="GO" id="GO:0005634">
    <property type="term" value="C:nucleus"/>
    <property type="evidence" value="ECO:0007669"/>
    <property type="project" value="TreeGrafter"/>
</dbReference>
<dbReference type="PROSITE" id="PS00028">
    <property type="entry name" value="ZINC_FINGER_C2H2_1"/>
    <property type="match status" value="1"/>
</dbReference>
<dbReference type="InterPro" id="IPR022755">
    <property type="entry name" value="Znf_C2H2_jaz"/>
</dbReference>
<dbReference type="SUPFAM" id="SSF57667">
    <property type="entry name" value="beta-beta-alpha zinc fingers"/>
    <property type="match status" value="2"/>
</dbReference>
<dbReference type="GO" id="GO:0010468">
    <property type="term" value="P:regulation of gene expression"/>
    <property type="evidence" value="ECO:0007669"/>
    <property type="project" value="TreeGrafter"/>
</dbReference>
<dbReference type="STRING" id="37360.A0A0G4IQ94"/>
<reference evidence="7 9" key="1">
    <citation type="submission" date="2015-02" db="EMBL/GenBank/DDBJ databases">
        <authorList>
            <person name="Chooi Y.-H."/>
        </authorList>
    </citation>
    <scope>NUCLEOTIDE SEQUENCE [LARGE SCALE GENOMIC DNA]</scope>
    <source>
        <strain evidence="7">E3</strain>
    </source>
</reference>
<name>A0A0G4IQ94_PLABS</name>
<keyword evidence="3 5" id="KW-0863">Zinc-finger</keyword>
<dbReference type="GO" id="GO:0008270">
    <property type="term" value="F:zinc ion binding"/>
    <property type="evidence" value="ECO:0007669"/>
    <property type="project" value="UniProtKB-KW"/>
</dbReference>
<keyword evidence="9" id="KW-1185">Reference proteome</keyword>
<evidence type="ECO:0000256" key="1">
    <source>
        <dbReference type="ARBA" id="ARBA00022723"/>
    </source>
</evidence>
<dbReference type="SMART" id="SM00355">
    <property type="entry name" value="ZnF_C2H2"/>
    <property type="match status" value="7"/>
</dbReference>
<reference evidence="8 10" key="2">
    <citation type="submission" date="2018-03" db="EMBL/GenBank/DDBJ databases">
        <authorList>
            <person name="Fogelqvist J."/>
        </authorList>
    </citation>
    <scope>NUCLEOTIDE SEQUENCE [LARGE SCALE GENOMIC DNA]</scope>
</reference>
<dbReference type="PROSITE" id="PS50157">
    <property type="entry name" value="ZINC_FINGER_C2H2_2"/>
    <property type="match status" value="1"/>
</dbReference>
<dbReference type="Pfam" id="PF23165">
    <property type="entry name" value="zf-C2H2_FBX41"/>
    <property type="match status" value="1"/>
</dbReference>
<dbReference type="PANTHER" id="PTHR24403">
    <property type="entry name" value="ZINC FINGER PROTEIN"/>
    <property type="match status" value="1"/>
</dbReference>
<dbReference type="Pfam" id="PF12171">
    <property type="entry name" value="zf-C2H2_jaz"/>
    <property type="match status" value="1"/>
</dbReference>
<evidence type="ECO:0000313" key="7">
    <source>
        <dbReference type="EMBL" id="CEO97380.1"/>
    </source>
</evidence>
<dbReference type="Gene3D" id="3.30.160.60">
    <property type="entry name" value="Classic Zinc Finger"/>
    <property type="match status" value="3"/>
</dbReference>
<evidence type="ECO:0000256" key="4">
    <source>
        <dbReference type="ARBA" id="ARBA00022833"/>
    </source>
</evidence>
<keyword evidence="2" id="KW-0677">Repeat</keyword>
<dbReference type="InterPro" id="IPR057038">
    <property type="entry name" value="FBX41/ZN365_Znf-C2H2"/>
</dbReference>
<evidence type="ECO:0000256" key="2">
    <source>
        <dbReference type="ARBA" id="ARBA00022737"/>
    </source>
</evidence>
<evidence type="ECO:0000313" key="8">
    <source>
        <dbReference type="EMBL" id="SPQ97691.1"/>
    </source>
</evidence>
<accession>A0A0G4IQ94</accession>
<dbReference type="InterPro" id="IPR013087">
    <property type="entry name" value="Znf_C2H2_type"/>
</dbReference>
<dbReference type="OrthoDB" id="6077919at2759"/>
<keyword evidence="8" id="KW-0496">Mitochondrion</keyword>
<evidence type="ECO:0000313" key="9">
    <source>
        <dbReference type="Proteomes" id="UP000039324"/>
    </source>
</evidence>
<dbReference type="Pfam" id="PF00096">
    <property type="entry name" value="zf-C2H2"/>
    <property type="match status" value="1"/>
</dbReference>
<evidence type="ECO:0000256" key="5">
    <source>
        <dbReference type="PROSITE-ProRule" id="PRU00042"/>
    </source>
</evidence>
<dbReference type="Proteomes" id="UP000039324">
    <property type="component" value="Unassembled WGS sequence"/>
</dbReference>
<gene>
    <name evidence="7" type="ORF">PBRA_000725</name>
    <name evidence="8" type="ORF">PLBR_LOCUS4906</name>
</gene>
<keyword evidence="1" id="KW-0479">Metal-binding</keyword>
<dbReference type="Proteomes" id="UP000290189">
    <property type="component" value="Unassembled WGS sequence"/>
</dbReference>
<evidence type="ECO:0000256" key="3">
    <source>
        <dbReference type="ARBA" id="ARBA00022771"/>
    </source>
</evidence>
<evidence type="ECO:0000259" key="6">
    <source>
        <dbReference type="PROSITE" id="PS50157"/>
    </source>
</evidence>
<protein>
    <recommendedName>
        <fullName evidence="6">C2H2-type domain-containing protein</fullName>
    </recommendedName>
</protein>
<dbReference type="PANTHER" id="PTHR24403:SF67">
    <property type="entry name" value="FI01116P-RELATED"/>
    <property type="match status" value="1"/>
</dbReference>
<organism evidence="7 9">
    <name type="scientific">Plasmodiophora brassicae</name>
    <name type="common">Clubroot disease agent</name>
    <dbReference type="NCBI Taxonomy" id="37360"/>
    <lineage>
        <taxon>Eukaryota</taxon>
        <taxon>Sar</taxon>
        <taxon>Rhizaria</taxon>
        <taxon>Endomyxa</taxon>
        <taxon>Phytomyxea</taxon>
        <taxon>Plasmodiophorida</taxon>
        <taxon>Plasmodiophoridae</taxon>
        <taxon>Plasmodiophora</taxon>
    </lineage>
</organism>
<geneLocation type="mitochondrion" evidence="8"/>
<feature type="domain" description="C2H2-type" evidence="6">
    <location>
        <begin position="29"/>
        <end position="56"/>
    </location>
</feature>